<dbReference type="EMBL" id="BCMM01000033">
    <property type="protein sequence ID" value="GAQ65749.1"/>
    <property type="molecule type" value="Genomic_DNA"/>
</dbReference>
<keyword evidence="1" id="KW-1133">Transmembrane helix</keyword>
<gene>
    <name evidence="2" type="ORF">SsS58_06164</name>
</gene>
<feature type="transmembrane region" description="Helical" evidence="1">
    <location>
        <begin position="177"/>
        <end position="198"/>
    </location>
</feature>
<dbReference type="Proteomes" id="UP000067448">
    <property type="component" value="Unassembled WGS sequence"/>
</dbReference>
<sequence>MSSIKNTALDADKDIAGYSRSSWWQRIVAHIAELQCQLNRIKLLNPQGLAPHEEEIAAKAETHLNAARLAADRRKNPWSIISGADIDRAFANIHRAETNILRLTPTEELCELGTLVLANARQHLGDEDPRRAKLEIQLQNNGHRLTEEMRELAVTTLLASQMAEEKERARARSFRNILLASVMATTVIAGLFIVWGFLSPSSIASNICFIPDPDKPQVCPIGSSETGQDMLIVMAFGSAAAAFAAAVSLKGIQGTSTPYSVPLMLVLLRIPVGALAALMGLVLIHGGFIPGLSNLDSAPQIIAWAILFGILQESVTRLVDRQGKDVLNNVRGSEREFQSSSRKSDRSEK</sequence>
<dbReference type="RefSeq" id="WP_159056127.1">
    <property type="nucleotide sequence ID" value="NZ_BCMM01000033.1"/>
</dbReference>
<feature type="transmembrane region" description="Helical" evidence="1">
    <location>
        <begin position="230"/>
        <end position="249"/>
    </location>
</feature>
<dbReference type="OrthoDB" id="3400507at2"/>
<reference evidence="2 3" key="2">
    <citation type="journal article" date="2016" name="Genome Announc.">
        <title>Draft Genome Sequences of Streptomyces scabiei S58, Streptomyces turgidiscabies T45, and Streptomyces acidiscabies a10, the Pathogens of Potato Common Scab, Isolated in Japan.</title>
        <authorList>
            <person name="Tomihama T."/>
            <person name="Nishi Y."/>
            <person name="Sakai M."/>
            <person name="Ikenaga M."/>
            <person name="Okubo T."/>
            <person name="Ikeda S."/>
        </authorList>
    </citation>
    <scope>NUCLEOTIDE SEQUENCE [LARGE SCALE GENOMIC DNA]</scope>
    <source>
        <strain evidence="2 3">S58</strain>
    </source>
</reference>
<protein>
    <submittedName>
        <fullName evidence="2">Uncharacterized protein</fullName>
    </submittedName>
</protein>
<evidence type="ECO:0000313" key="2">
    <source>
        <dbReference type="EMBL" id="GAQ65749.1"/>
    </source>
</evidence>
<feature type="transmembrane region" description="Helical" evidence="1">
    <location>
        <begin position="301"/>
        <end position="319"/>
    </location>
</feature>
<organism evidence="2 3">
    <name type="scientific">Streptomyces scabiei</name>
    <dbReference type="NCBI Taxonomy" id="1930"/>
    <lineage>
        <taxon>Bacteria</taxon>
        <taxon>Bacillati</taxon>
        <taxon>Actinomycetota</taxon>
        <taxon>Actinomycetes</taxon>
        <taxon>Kitasatosporales</taxon>
        <taxon>Streptomycetaceae</taxon>
        <taxon>Streptomyces</taxon>
    </lineage>
</organism>
<evidence type="ECO:0000313" key="3">
    <source>
        <dbReference type="Proteomes" id="UP000067448"/>
    </source>
</evidence>
<name>A0A100JU62_STRSC</name>
<accession>A0A100JU62</accession>
<dbReference type="AlphaFoldDB" id="A0A100JU62"/>
<reference evidence="3" key="1">
    <citation type="submission" date="2015-11" db="EMBL/GenBank/DDBJ databases">
        <authorList>
            <consortium name="Cross-ministerial Strategic Innovation Promotion Program (SIP) consortium"/>
            <person name="Tomihama T."/>
            <person name="Ikenaga M."/>
            <person name="Sakai M."/>
            <person name="Okubo T."/>
            <person name="Ikeda S."/>
        </authorList>
    </citation>
    <scope>NUCLEOTIDE SEQUENCE [LARGE SCALE GENOMIC DNA]</scope>
    <source>
        <strain evidence="3">S58</strain>
    </source>
</reference>
<keyword evidence="1" id="KW-0472">Membrane</keyword>
<reference evidence="3" key="3">
    <citation type="submission" date="2016-02" db="EMBL/GenBank/DDBJ databases">
        <title>Draft genome of pathogenic Streptomyces sp. in Japan.</title>
        <authorList>
            <person name="Tomihama T."/>
            <person name="Ikenaga M."/>
            <person name="Sakai M."/>
            <person name="Okubo T."/>
            <person name="Ikeda S."/>
        </authorList>
    </citation>
    <scope>NUCLEOTIDE SEQUENCE [LARGE SCALE GENOMIC DNA]</scope>
    <source>
        <strain evidence="3">S58</strain>
    </source>
</reference>
<comment type="caution">
    <text evidence="2">The sequence shown here is derived from an EMBL/GenBank/DDBJ whole genome shotgun (WGS) entry which is preliminary data.</text>
</comment>
<feature type="transmembrane region" description="Helical" evidence="1">
    <location>
        <begin position="261"/>
        <end position="289"/>
    </location>
</feature>
<proteinExistence type="predicted"/>
<evidence type="ECO:0000256" key="1">
    <source>
        <dbReference type="SAM" id="Phobius"/>
    </source>
</evidence>
<keyword evidence="1" id="KW-0812">Transmembrane</keyword>